<gene>
    <name evidence="1" type="ordered locus">VIT_05s0136g00100</name>
</gene>
<keyword evidence="2" id="KW-1185">Reference proteome</keyword>
<dbReference type="eggNOG" id="KOG4768">
    <property type="taxonomic scope" value="Eukaryota"/>
</dbReference>
<dbReference type="EMBL" id="FN596762">
    <property type="protein sequence ID" value="CCB62719.1"/>
    <property type="molecule type" value="Genomic_DNA"/>
</dbReference>
<dbReference type="InParanoid" id="F6I701"/>
<evidence type="ECO:0000313" key="2">
    <source>
        <dbReference type="Proteomes" id="UP000009183"/>
    </source>
</evidence>
<dbReference type="STRING" id="29760.F6I701"/>
<dbReference type="Proteomes" id="UP000009183">
    <property type="component" value="Chromosome 5"/>
</dbReference>
<name>F6I701_VITVI</name>
<proteinExistence type="predicted"/>
<dbReference type="PaxDb" id="29760-VIT_05s0136g00100.t01"/>
<evidence type="ECO:0000313" key="1">
    <source>
        <dbReference type="EMBL" id="CCB62719.1"/>
    </source>
</evidence>
<dbReference type="HOGENOM" id="CLU_1430384_0_0_1"/>
<reference evidence="2" key="1">
    <citation type="journal article" date="2007" name="Nature">
        <title>The grapevine genome sequence suggests ancestral hexaploidization in major angiosperm phyla.</title>
        <authorList>
            <consortium name="The French-Italian Public Consortium for Grapevine Genome Characterization."/>
            <person name="Jaillon O."/>
            <person name="Aury J.-M."/>
            <person name="Noel B."/>
            <person name="Policriti A."/>
            <person name="Clepet C."/>
            <person name="Casagrande A."/>
            <person name="Choisne N."/>
            <person name="Aubourg S."/>
            <person name="Vitulo N."/>
            <person name="Jubin C."/>
            <person name="Vezzi A."/>
            <person name="Legeai F."/>
            <person name="Hugueney P."/>
            <person name="Dasilva C."/>
            <person name="Horner D."/>
            <person name="Mica E."/>
            <person name="Jublot D."/>
            <person name="Poulain J."/>
            <person name="Bruyere C."/>
            <person name="Billault A."/>
            <person name="Segurens B."/>
            <person name="Gouyvenoux M."/>
            <person name="Ugarte E."/>
            <person name="Cattonaro F."/>
            <person name="Anthouard V."/>
            <person name="Vico V."/>
            <person name="Del Fabbro C."/>
            <person name="Alaux M."/>
            <person name="Di Gaspero G."/>
            <person name="Dumas V."/>
            <person name="Felice N."/>
            <person name="Paillard S."/>
            <person name="Juman I."/>
            <person name="Moroldo M."/>
            <person name="Scalabrin S."/>
            <person name="Canaguier A."/>
            <person name="Le Clainche I."/>
            <person name="Malacrida G."/>
            <person name="Durand E."/>
            <person name="Pesole G."/>
            <person name="Laucou V."/>
            <person name="Chatelet P."/>
            <person name="Merdinoglu D."/>
            <person name="Delledonne M."/>
            <person name="Pezzotti M."/>
            <person name="Lecharny A."/>
            <person name="Scarpelli C."/>
            <person name="Artiguenave F."/>
            <person name="Pe M.E."/>
            <person name="Valle G."/>
            <person name="Morgante M."/>
            <person name="Caboche M."/>
            <person name="Adam-Blondon A.-F."/>
            <person name="Weissenbach J."/>
            <person name="Quetier F."/>
            <person name="Wincker P."/>
        </authorList>
    </citation>
    <scope>NUCLEOTIDE SEQUENCE [LARGE SCALE GENOMIC DNA]</scope>
    <source>
        <strain evidence="2">cv. Pinot noir / PN40024</strain>
    </source>
</reference>
<sequence>MWRPLCFSEDNYEGYPPAQGGPENAFLNKPSSLLYVAFLIEAAKLTPKVEFYGRERCNKNWAMRDLIRYCKRMGLLIKLGGEAIWWGYLGRPRLLHDPSWLTGNPLSLRLPPPPLGQMKRLLEKAIFQSKSHSKRMNWMVRGRNLLKVTKVFLIQESTNDSYTPETPEPEPTKKETTLVRHGIKLGRGLS</sequence>
<protein>
    <submittedName>
        <fullName evidence="1">Uncharacterized protein</fullName>
    </submittedName>
</protein>
<accession>F6I701</accession>
<organism evidence="1 2">
    <name type="scientific">Vitis vinifera</name>
    <name type="common">Grape</name>
    <dbReference type="NCBI Taxonomy" id="29760"/>
    <lineage>
        <taxon>Eukaryota</taxon>
        <taxon>Viridiplantae</taxon>
        <taxon>Streptophyta</taxon>
        <taxon>Embryophyta</taxon>
        <taxon>Tracheophyta</taxon>
        <taxon>Spermatophyta</taxon>
        <taxon>Magnoliopsida</taxon>
        <taxon>eudicotyledons</taxon>
        <taxon>Gunneridae</taxon>
        <taxon>Pentapetalae</taxon>
        <taxon>rosids</taxon>
        <taxon>Vitales</taxon>
        <taxon>Vitaceae</taxon>
        <taxon>Viteae</taxon>
        <taxon>Vitis</taxon>
    </lineage>
</organism>
<dbReference type="OrthoDB" id="1269624at2759"/>
<dbReference type="AlphaFoldDB" id="F6I701"/>